<evidence type="ECO:0000256" key="9">
    <source>
        <dbReference type="RuleBase" id="RU000630"/>
    </source>
</evidence>
<evidence type="ECO:0000256" key="2">
    <source>
        <dbReference type="ARBA" id="ARBA00004651"/>
    </source>
</evidence>
<proteinExistence type="inferred from homology"/>
<keyword evidence="8 11" id="KW-0472">Membrane</keyword>
<feature type="compositionally biased region" description="Polar residues" evidence="10">
    <location>
        <begin position="380"/>
        <end position="389"/>
    </location>
</feature>
<dbReference type="InterPro" id="IPR017990">
    <property type="entry name" value="Connexin_CS"/>
</dbReference>
<comment type="similarity">
    <text evidence="9">Belongs to the connexin family.</text>
</comment>
<keyword evidence="5 9" id="KW-0303">Gap junction</keyword>
<keyword evidence="7 11" id="KW-1133">Transmembrane helix</keyword>
<keyword evidence="6" id="KW-0965">Cell junction</keyword>
<evidence type="ECO:0000256" key="4">
    <source>
        <dbReference type="ARBA" id="ARBA00022692"/>
    </source>
</evidence>
<dbReference type="SMART" id="SM00037">
    <property type="entry name" value="CNX"/>
    <property type="match status" value="1"/>
</dbReference>
<evidence type="ECO:0000256" key="8">
    <source>
        <dbReference type="ARBA" id="ARBA00023136"/>
    </source>
</evidence>
<dbReference type="PRINTS" id="PR00206">
    <property type="entry name" value="CONNEXIN"/>
</dbReference>
<dbReference type="EMBL" id="MU551688">
    <property type="protein sequence ID" value="KAI5618637.1"/>
    <property type="molecule type" value="Genomic_DNA"/>
</dbReference>
<feature type="compositionally biased region" description="Polar residues" evidence="10">
    <location>
        <begin position="355"/>
        <end position="372"/>
    </location>
</feature>
<dbReference type="SMART" id="SM01089">
    <property type="entry name" value="Connexin_CCC"/>
    <property type="match status" value="1"/>
</dbReference>
<reference evidence="14" key="1">
    <citation type="submission" date="2018-07" db="EMBL/GenBank/DDBJ databases">
        <title>Comparative genomics of catfishes provides insights into carnivory and benthic adaptation.</title>
        <authorList>
            <person name="Zhang Y."/>
            <person name="Wang D."/>
            <person name="Peng Z."/>
            <person name="Zheng S."/>
            <person name="Shao F."/>
            <person name="Tao W."/>
        </authorList>
    </citation>
    <scope>NUCLEOTIDE SEQUENCE</scope>
    <source>
        <strain evidence="14">Chongqing</strain>
    </source>
</reference>
<dbReference type="InterPro" id="IPR019570">
    <property type="entry name" value="Connexin_CCC"/>
</dbReference>
<accession>A0AAD5ANF4</accession>
<organism evidence="14 15">
    <name type="scientific">Silurus asotus</name>
    <name type="common">Amur catfish</name>
    <name type="synonym">Parasilurus asotus</name>
    <dbReference type="NCBI Taxonomy" id="30991"/>
    <lineage>
        <taxon>Eukaryota</taxon>
        <taxon>Metazoa</taxon>
        <taxon>Chordata</taxon>
        <taxon>Craniata</taxon>
        <taxon>Vertebrata</taxon>
        <taxon>Euteleostomi</taxon>
        <taxon>Actinopterygii</taxon>
        <taxon>Neopterygii</taxon>
        <taxon>Teleostei</taxon>
        <taxon>Ostariophysi</taxon>
        <taxon>Siluriformes</taxon>
        <taxon>Siluridae</taxon>
        <taxon>Silurus</taxon>
    </lineage>
</organism>
<feature type="transmembrane region" description="Helical" evidence="11">
    <location>
        <begin position="228"/>
        <end position="253"/>
    </location>
</feature>
<keyword evidence="15" id="KW-1185">Reference proteome</keyword>
<dbReference type="GO" id="GO:0005243">
    <property type="term" value="F:gap junction channel activity"/>
    <property type="evidence" value="ECO:0007669"/>
    <property type="project" value="TreeGrafter"/>
</dbReference>
<keyword evidence="3" id="KW-1003">Cell membrane</keyword>
<feature type="domain" description="Connexin N-terminal" evidence="12">
    <location>
        <begin position="42"/>
        <end position="75"/>
    </location>
</feature>
<keyword evidence="4 9" id="KW-0812">Transmembrane</keyword>
<feature type="transmembrane region" description="Helical" evidence="11">
    <location>
        <begin position="21"/>
        <end position="40"/>
    </location>
</feature>
<evidence type="ECO:0000256" key="7">
    <source>
        <dbReference type="ARBA" id="ARBA00022989"/>
    </source>
</evidence>
<dbReference type="InterPro" id="IPR038359">
    <property type="entry name" value="Connexin_N_sf"/>
</dbReference>
<evidence type="ECO:0000256" key="5">
    <source>
        <dbReference type="ARBA" id="ARBA00022868"/>
    </source>
</evidence>
<dbReference type="Proteomes" id="UP001205998">
    <property type="component" value="Unassembled WGS sequence"/>
</dbReference>
<dbReference type="PROSITE" id="PS00408">
    <property type="entry name" value="CONNEXINS_2"/>
    <property type="match status" value="1"/>
</dbReference>
<protein>
    <recommendedName>
        <fullName evidence="9">Gap junction protein</fullName>
    </recommendedName>
</protein>
<evidence type="ECO:0000259" key="12">
    <source>
        <dbReference type="SMART" id="SM00037"/>
    </source>
</evidence>
<evidence type="ECO:0000259" key="13">
    <source>
        <dbReference type="SMART" id="SM01089"/>
    </source>
</evidence>
<feature type="transmembrane region" description="Helical" evidence="11">
    <location>
        <begin position="76"/>
        <end position="94"/>
    </location>
</feature>
<evidence type="ECO:0000313" key="14">
    <source>
        <dbReference type="EMBL" id="KAI5618637.1"/>
    </source>
</evidence>
<comment type="subcellular location">
    <subcellularLocation>
        <location evidence="1">Cell junction</location>
        <location evidence="1">Gap junction</location>
    </subcellularLocation>
    <subcellularLocation>
        <location evidence="2 9">Cell membrane</location>
        <topology evidence="2 9">Multi-pass membrane protein</topology>
    </subcellularLocation>
</comment>
<dbReference type="AlphaFoldDB" id="A0AAD5ANF4"/>
<dbReference type="GO" id="GO:0005922">
    <property type="term" value="C:connexin complex"/>
    <property type="evidence" value="ECO:0007669"/>
    <property type="project" value="InterPro"/>
</dbReference>
<evidence type="ECO:0000256" key="6">
    <source>
        <dbReference type="ARBA" id="ARBA00022949"/>
    </source>
</evidence>
<dbReference type="PANTHER" id="PTHR11984">
    <property type="entry name" value="CONNEXIN"/>
    <property type="match status" value="1"/>
</dbReference>
<evidence type="ECO:0000256" key="11">
    <source>
        <dbReference type="SAM" id="Phobius"/>
    </source>
</evidence>
<dbReference type="InterPro" id="IPR000500">
    <property type="entry name" value="Connexin"/>
</dbReference>
<dbReference type="PANTHER" id="PTHR11984:SF117">
    <property type="entry name" value="GAP JUNCTION PROTEIN"/>
    <property type="match status" value="1"/>
</dbReference>
<evidence type="ECO:0000256" key="1">
    <source>
        <dbReference type="ARBA" id="ARBA00004610"/>
    </source>
</evidence>
<feature type="transmembrane region" description="Helical" evidence="11">
    <location>
        <begin position="174"/>
        <end position="196"/>
    </location>
</feature>
<evidence type="ECO:0000256" key="10">
    <source>
        <dbReference type="SAM" id="MobiDB-lite"/>
    </source>
</evidence>
<evidence type="ECO:0000313" key="15">
    <source>
        <dbReference type="Proteomes" id="UP001205998"/>
    </source>
</evidence>
<name>A0AAD5ANF4_SILAS</name>
<comment type="function">
    <text evidence="9">One gap junction consists of a cluster of closely packed pairs of transmembrane channels, the connexons, through which materials of low MW diffuse from one cell to a neighboring cell.</text>
</comment>
<dbReference type="Pfam" id="PF00029">
    <property type="entry name" value="Connexin"/>
    <property type="match status" value="1"/>
</dbReference>
<sequence length="389" mass="44419">MSWSFLTRLLEEISNHSTFVGKLWLTLLIVFRIVLTVVGGESIYYDEQSKFVCNTHQPGCENVCYDAFAPLSHVRFWVFQIIMITTPTIMYLGFAMHKIARMEDDDYGLRGPRKRMPLVNRGPNRDYEEAEDNGEEDPMISEVIEVEKEKEKEKVAKKKHDGRRRIKRDGLMKVYVIQLLSRVAFEVSFLFGQYVLYGFEVAPSYVCTRSPCPHTVDCFVSRPTEKTIFLLIMYAVSALCLLLTVLEILHLGFSGIRDAFHRRARRQHNHRLSISNQRTLVCSTRIPSAPPGYHTALKKDSGKVGTRGEYNLGDLGHEALGDEASSRELDRLRRHLKLAQQHLDLAYQSEEGSPVRSNSPESNGTAAEQNRLNFEKQEKQASSCEKGTP</sequence>
<dbReference type="GO" id="GO:0007267">
    <property type="term" value="P:cell-cell signaling"/>
    <property type="evidence" value="ECO:0007669"/>
    <property type="project" value="TreeGrafter"/>
</dbReference>
<evidence type="ECO:0000256" key="3">
    <source>
        <dbReference type="ARBA" id="ARBA00022475"/>
    </source>
</evidence>
<comment type="subunit">
    <text evidence="9">A connexon is composed of a hexamer of connexins.</text>
</comment>
<feature type="region of interest" description="Disordered" evidence="10">
    <location>
        <begin position="344"/>
        <end position="389"/>
    </location>
</feature>
<dbReference type="Gene3D" id="1.20.1440.80">
    <property type="entry name" value="Gap junction channel protein cysteine-rich domain"/>
    <property type="match status" value="1"/>
</dbReference>
<gene>
    <name evidence="14" type="ORF">C0J50_21836</name>
</gene>
<feature type="domain" description="Connexin cysteine-rich" evidence="13">
    <location>
        <begin position="185"/>
        <end position="251"/>
    </location>
</feature>
<dbReference type="PROSITE" id="PS00407">
    <property type="entry name" value="CONNEXINS_1"/>
    <property type="match status" value="1"/>
</dbReference>
<comment type="caution">
    <text evidence="14">The sequence shown here is derived from an EMBL/GenBank/DDBJ whole genome shotgun (WGS) entry which is preliminary data.</text>
</comment>
<dbReference type="InterPro" id="IPR013092">
    <property type="entry name" value="Connexin_N"/>
</dbReference>